<proteinExistence type="predicted"/>
<organism evidence="1 2">
    <name type="scientific">[Candida] jaroonii</name>
    <dbReference type="NCBI Taxonomy" id="467808"/>
    <lineage>
        <taxon>Eukaryota</taxon>
        <taxon>Fungi</taxon>
        <taxon>Dikarya</taxon>
        <taxon>Ascomycota</taxon>
        <taxon>Saccharomycotina</taxon>
        <taxon>Pichiomycetes</taxon>
        <taxon>Debaryomycetaceae</taxon>
        <taxon>Yamadazyma</taxon>
    </lineage>
</organism>
<comment type="caution">
    <text evidence="1">The sequence shown here is derived from an EMBL/GenBank/DDBJ whole genome shotgun (WGS) entry which is preliminary data.</text>
</comment>
<protein>
    <submittedName>
        <fullName evidence="1">Cell wall synthesis protein Kre9p</fullName>
    </submittedName>
</protein>
<name>A0ACA9YFH2_9ASCO</name>
<keyword evidence="2" id="KW-1185">Reference proteome</keyword>
<dbReference type="EMBL" id="CALSDN010000021">
    <property type="protein sequence ID" value="CAH6723846.1"/>
    <property type="molecule type" value="Genomic_DNA"/>
</dbReference>
<evidence type="ECO:0000313" key="2">
    <source>
        <dbReference type="Proteomes" id="UP001152531"/>
    </source>
</evidence>
<accession>A0ACA9YFH2</accession>
<sequence>MIFCSLWWILQIVAADVAILRKPFNIENNTVNLSIQWIESNSSPKLDLIHNYTLVLCTGPNDKIIPVHTLVWEEQLDRYEKSIFLEDGVYFVQVYARGSDFYTIHYSEKFVVGVSDGFYENPPSSVIHYYGYSTSLDESRIQTAPPFPKIGSKITQNRWTGNKPKPTGNFTDLRSHYPDYDYTILPSVTAFKGRNCIRPAPRITNHYHPSQRIRPAVLRERNE</sequence>
<evidence type="ECO:0000313" key="1">
    <source>
        <dbReference type="EMBL" id="CAH6723846.1"/>
    </source>
</evidence>
<dbReference type="Proteomes" id="UP001152531">
    <property type="component" value="Unassembled WGS sequence"/>
</dbReference>
<reference evidence="1" key="1">
    <citation type="submission" date="2022-06" db="EMBL/GenBank/DDBJ databases">
        <authorList>
            <person name="Legras J.-L."/>
            <person name="Devillers H."/>
            <person name="Grondin C."/>
        </authorList>
    </citation>
    <scope>NUCLEOTIDE SEQUENCE</scope>
    <source>
        <strain evidence="1">CLIB 1444</strain>
    </source>
</reference>
<gene>
    <name evidence="1" type="ORF">CLIB1444_21S00694</name>
</gene>